<dbReference type="InterPro" id="IPR036322">
    <property type="entry name" value="WD40_repeat_dom_sf"/>
</dbReference>
<evidence type="ECO:0000256" key="1">
    <source>
        <dbReference type="PROSITE-ProRule" id="PRU00221"/>
    </source>
</evidence>
<dbReference type="AlphaFoldDB" id="A0A9P6N400"/>
<evidence type="ECO:0000313" key="3">
    <source>
        <dbReference type="EMBL" id="KAG0024296.1"/>
    </source>
</evidence>
<comment type="caution">
    <text evidence="3">The sequence shown here is derived from an EMBL/GenBank/DDBJ whole genome shotgun (WGS) entry which is preliminary data.</text>
</comment>
<accession>A0A9P6N400</accession>
<dbReference type="PANTHER" id="PTHR19879">
    <property type="entry name" value="TRANSCRIPTION INITIATION FACTOR TFIID"/>
    <property type="match status" value="1"/>
</dbReference>
<sequence length="203" mass="21271">MVASGSKDNTVRLWEAGTSKLVYTFKGSGDCVSSAAFSPDGKWVITGSNDGSFSVRNVETGDHMVTISSWNGKLQCLALKGKDALSSKGAKDPPSSKGAKDPPSSKGAKDPPSSKGTKDASPSKETKDDLSLVAGGEDGSVRRWRIIEKEGKLEAILDWSSLHEVLNVSDASFANAIGVTPLDKVLLGQRGATMAGVESHFTK</sequence>
<feature type="repeat" description="WD" evidence="1">
    <location>
        <begin position="25"/>
        <end position="66"/>
    </location>
</feature>
<evidence type="ECO:0000313" key="4">
    <source>
        <dbReference type="Proteomes" id="UP000703661"/>
    </source>
</evidence>
<proteinExistence type="predicted"/>
<keyword evidence="1" id="KW-0853">WD repeat</keyword>
<evidence type="ECO:0000256" key="2">
    <source>
        <dbReference type="SAM" id="MobiDB-lite"/>
    </source>
</evidence>
<dbReference type="SUPFAM" id="SSF50978">
    <property type="entry name" value="WD40 repeat-like"/>
    <property type="match status" value="1"/>
</dbReference>
<keyword evidence="4" id="KW-1185">Reference proteome</keyword>
<feature type="compositionally biased region" description="Basic and acidic residues" evidence="2">
    <location>
        <begin position="116"/>
        <end position="130"/>
    </location>
</feature>
<dbReference type="Gene3D" id="2.130.10.10">
    <property type="entry name" value="YVTN repeat-like/Quinoprotein amine dehydrogenase"/>
    <property type="match status" value="1"/>
</dbReference>
<dbReference type="InterPro" id="IPR015943">
    <property type="entry name" value="WD40/YVTN_repeat-like_dom_sf"/>
</dbReference>
<dbReference type="PANTHER" id="PTHR19879:SF9">
    <property type="entry name" value="TRANSCRIPTION INITIATION FACTOR TFIID SUBUNIT 5"/>
    <property type="match status" value="1"/>
</dbReference>
<organism evidence="3 4">
    <name type="scientific">Entomortierella chlamydospora</name>
    <dbReference type="NCBI Taxonomy" id="101097"/>
    <lineage>
        <taxon>Eukaryota</taxon>
        <taxon>Fungi</taxon>
        <taxon>Fungi incertae sedis</taxon>
        <taxon>Mucoromycota</taxon>
        <taxon>Mortierellomycotina</taxon>
        <taxon>Mortierellomycetes</taxon>
        <taxon>Mortierellales</taxon>
        <taxon>Mortierellaceae</taxon>
        <taxon>Entomortierella</taxon>
    </lineage>
</organism>
<dbReference type="PROSITE" id="PS50294">
    <property type="entry name" value="WD_REPEATS_REGION"/>
    <property type="match status" value="1"/>
</dbReference>
<gene>
    <name evidence="3" type="ORF">BGZ80_004536</name>
</gene>
<dbReference type="EMBL" id="JAAAID010000023">
    <property type="protein sequence ID" value="KAG0024296.1"/>
    <property type="molecule type" value="Genomic_DNA"/>
</dbReference>
<dbReference type="InterPro" id="IPR001680">
    <property type="entry name" value="WD40_rpt"/>
</dbReference>
<protein>
    <submittedName>
        <fullName evidence="3">Uncharacterized protein</fullName>
    </submittedName>
</protein>
<dbReference type="Proteomes" id="UP000703661">
    <property type="component" value="Unassembled WGS sequence"/>
</dbReference>
<reference evidence="3" key="1">
    <citation type="journal article" date="2020" name="Fungal Divers.">
        <title>Resolving the Mortierellaceae phylogeny through synthesis of multi-gene phylogenetics and phylogenomics.</title>
        <authorList>
            <person name="Vandepol N."/>
            <person name="Liber J."/>
            <person name="Desiro A."/>
            <person name="Na H."/>
            <person name="Kennedy M."/>
            <person name="Barry K."/>
            <person name="Grigoriev I.V."/>
            <person name="Miller A.N."/>
            <person name="O'Donnell K."/>
            <person name="Stajich J.E."/>
            <person name="Bonito G."/>
        </authorList>
    </citation>
    <scope>NUCLEOTIDE SEQUENCE</scope>
    <source>
        <strain evidence="3">NRRL 2769</strain>
    </source>
</reference>
<dbReference type="Pfam" id="PF00400">
    <property type="entry name" value="WD40"/>
    <property type="match status" value="2"/>
</dbReference>
<feature type="repeat" description="WD" evidence="1">
    <location>
        <begin position="1"/>
        <end position="24"/>
    </location>
</feature>
<feature type="region of interest" description="Disordered" evidence="2">
    <location>
        <begin position="85"/>
        <end position="134"/>
    </location>
</feature>
<name>A0A9P6N400_9FUNG</name>
<dbReference type="PROSITE" id="PS50082">
    <property type="entry name" value="WD_REPEATS_2"/>
    <property type="match status" value="2"/>
</dbReference>
<dbReference type="SMART" id="SM00320">
    <property type="entry name" value="WD40"/>
    <property type="match status" value="2"/>
</dbReference>